<feature type="signal peptide" evidence="2">
    <location>
        <begin position="1"/>
        <end position="21"/>
    </location>
</feature>
<organism evidence="3 4">
    <name type="scientific">Podospora didyma</name>
    <dbReference type="NCBI Taxonomy" id="330526"/>
    <lineage>
        <taxon>Eukaryota</taxon>
        <taxon>Fungi</taxon>
        <taxon>Dikarya</taxon>
        <taxon>Ascomycota</taxon>
        <taxon>Pezizomycotina</taxon>
        <taxon>Sordariomycetes</taxon>
        <taxon>Sordariomycetidae</taxon>
        <taxon>Sordariales</taxon>
        <taxon>Podosporaceae</taxon>
        <taxon>Podospora</taxon>
    </lineage>
</organism>
<feature type="region of interest" description="Disordered" evidence="1">
    <location>
        <begin position="119"/>
        <end position="142"/>
    </location>
</feature>
<reference evidence="3" key="1">
    <citation type="journal article" date="2023" name="Mol. Phylogenet. Evol.">
        <title>Genome-scale phylogeny and comparative genomics of the fungal order Sordariales.</title>
        <authorList>
            <person name="Hensen N."/>
            <person name="Bonometti L."/>
            <person name="Westerberg I."/>
            <person name="Brannstrom I.O."/>
            <person name="Guillou S."/>
            <person name="Cros-Aarteil S."/>
            <person name="Calhoun S."/>
            <person name="Haridas S."/>
            <person name="Kuo A."/>
            <person name="Mondo S."/>
            <person name="Pangilinan J."/>
            <person name="Riley R."/>
            <person name="LaButti K."/>
            <person name="Andreopoulos B."/>
            <person name="Lipzen A."/>
            <person name="Chen C."/>
            <person name="Yan M."/>
            <person name="Daum C."/>
            <person name="Ng V."/>
            <person name="Clum A."/>
            <person name="Steindorff A."/>
            <person name="Ohm R.A."/>
            <person name="Martin F."/>
            <person name="Silar P."/>
            <person name="Natvig D.O."/>
            <person name="Lalanne C."/>
            <person name="Gautier V."/>
            <person name="Ament-Velasquez S.L."/>
            <person name="Kruys A."/>
            <person name="Hutchinson M.I."/>
            <person name="Powell A.J."/>
            <person name="Barry K."/>
            <person name="Miller A.N."/>
            <person name="Grigoriev I.V."/>
            <person name="Debuchy R."/>
            <person name="Gladieux P."/>
            <person name="Hiltunen Thoren M."/>
            <person name="Johannesson H."/>
        </authorList>
    </citation>
    <scope>NUCLEOTIDE SEQUENCE</scope>
    <source>
        <strain evidence="3">CBS 232.78</strain>
    </source>
</reference>
<dbReference type="EMBL" id="JAULSW010000002">
    <property type="protein sequence ID" value="KAK3390085.1"/>
    <property type="molecule type" value="Genomic_DNA"/>
</dbReference>
<evidence type="ECO:0000256" key="1">
    <source>
        <dbReference type="SAM" id="MobiDB-lite"/>
    </source>
</evidence>
<gene>
    <name evidence="3" type="ORF">B0H63DRAFT_464749</name>
</gene>
<evidence type="ECO:0000256" key="2">
    <source>
        <dbReference type="SAM" id="SignalP"/>
    </source>
</evidence>
<dbReference type="Proteomes" id="UP001285441">
    <property type="component" value="Unassembled WGS sequence"/>
</dbReference>
<keyword evidence="4" id="KW-1185">Reference proteome</keyword>
<evidence type="ECO:0000313" key="3">
    <source>
        <dbReference type="EMBL" id="KAK3390085.1"/>
    </source>
</evidence>
<keyword evidence="2" id="KW-0732">Signal</keyword>
<name>A0AAE0U4A6_9PEZI</name>
<evidence type="ECO:0000313" key="4">
    <source>
        <dbReference type="Proteomes" id="UP001285441"/>
    </source>
</evidence>
<protein>
    <submittedName>
        <fullName evidence="3">Uncharacterized protein</fullName>
    </submittedName>
</protein>
<reference evidence="3" key="2">
    <citation type="submission" date="2023-06" db="EMBL/GenBank/DDBJ databases">
        <authorList>
            <consortium name="Lawrence Berkeley National Laboratory"/>
            <person name="Haridas S."/>
            <person name="Hensen N."/>
            <person name="Bonometti L."/>
            <person name="Westerberg I."/>
            <person name="Brannstrom I.O."/>
            <person name="Guillou S."/>
            <person name="Cros-Aarteil S."/>
            <person name="Calhoun S."/>
            <person name="Kuo A."/>
            <person name="Mondo S."/>
            <person name="Pangilinan J."/>
            <person name="Riley R."/>
            <person name="LaButti K."/>
            <person name="Andreopoulos B."/>
            <person name="Lipzen A."/>
            <person name="Chen C."/>
            <person name="Yanf M."/>
            <person name="Daum C."/>
            <person name="Ng V."/>
            <person name="Clum A."/>
            <person name="Steindorff A."/>
            <person name="Ohm R."/>
            <person name="Martin F."/>
            <person name="Silar P."/>
            <person name="Natvig D."/>
            <person name="Lalanne C."/>
            <person name="Gautier V."/>
            <person name="Ament-velasquez S.L."/>
            <person name="Kruys A."/>
            <person name="Hutchinson M.I."/>
            <person name="Powell A.J."/>
            <person name="Barry K."/>
            <person name="Miller A.N."/>
            <person name="Grigoriev I.V."/>
            <person name="Debuchy R."/>
            <person name="Gladieux P."/>
            <person name="Thoren M.H."/>
            <person name="Johannesson H."/>
        </authorList>
    </citation>
    <scope>NUCLEOTIDE SEQUENCE</scope>
    <source>
        <strain evidence="3">CBS 232.78</strain>
    </source>
</reference>
<accession>A0AAE0U4A6</accession>
<dbReference type="AlphaFoldDB" id="A0AAE0U4A6"/>
<sequence length="186" mass="18965">MKLHSSTLALVFAMLSSGTLATVTIVESENGGFSAISIPDAAPQALHNRRELMGRTNGGCAHDNCLRALLGRPSVASSFCQTFTTQPPYTATTSLGPFQTFCAANPSRISSACKCAVTPTPTSTTSTSSSTTSSSTSSSTSAAPTCGPPGAPCTINDFIQACCHASDGSVGCYFPTGDPFNGICFV</sequence>
<proteinExistence type="predicted"/>
<feature type="chain" id="PRO_5042098361" evidence="2">
    <location>
        <begin position="22"/>
        <end position="186"/>
    </location>
</feature>
<comment type="caution">
    <text evidence="3">The sequence shown here is derived from an EMBL/GenBank/DDBJ whole genome shotgun (WGS) entry which is preliminary data.</text>
</comment>